<dbReference type="FunFam" id="3.20.20.150:FF:000007">
    <property type="entry name" value="Hydroxypyruvate isomerase"/>
    <property type="match status" value="1"/>
</dbReference>
<evidence type="ECO:0000256" key="3">
    <source>
        <dbReference type="PIRSR" id="PIRSR006241-50"/>
    </source>
</evidence>
<keyword evidence="5" id="KW-0670">Pyruvate</keyword>
<dbReference type="GO" id="GO:0008903">
    <property type="term" value="F:hydroxypyruvate isomerase activity"/>
    <property type="evidence" value="ECO:0007669"/>
    <property type="project" value="UniProtKB-EC"/>
</dbReference>
<dbReference type="InterPro" id="IPR013022">
    <property type="entry name" value="Xyl_isomerase-like_TIM-brl"/>
</dbReference>
<evidence type="ECO:0000256" key="1">
    <source>
        <dbReference type="ARBA" id="ARBA00023235"/>
    </source>
</evidence>
<proteinExistence type="inferred from homology"/>
<evidence type="ECO:0000259" key="4">
    <source>
        <dbReference type="Pfam" id="PF01261"/>
    </source>
</evidence>
<name>A0A7W5ETU5_9GAMM</name>
<evidence type="ECO:0000256" key="2">
    <source>
        <dbReference type="PIRNR" id="PIRNR006241"/>
    </source>
</evidence>
<dbReference type="EC" id="5.3.1.22" evidence="5"/>
<dbReference type="RefSeq" id="WP_183383722.1">
    <property type="nucleotide sequence ID" value="NZ_JACHXR010000005.1"/>
</dbReference>
<dbReference type="Proteomes" id="UP000518892">
    <property type="component" value="Unassembled WGS sequence"/>
</dbReference>
<accession>A0A7W5ETU5</accession>
<feature type="active site" description="Proton donor/acceptor" evidence="3">
    <location>
        <position position="145"/>
    </location>
</feature>
<organism evidence="5 6">
    <name type="scientific">Halomonas stenophila</name>
    <dbReference type="NCBI Taxonomy" id="795312"/>
    <lineage>
        <taxon>Bacteria</taxon>
        <taxon>Pseudomonadati</taxon>
        <taxon>Pseudomonadota</taxon>
        <taxon>Gammaproteobacteria</taxon>
        <taxon>Oceanospirillales</taxon>
        <taxon>Halomonadaceae</taxon>
        <taxon>Halomonas</taxon>
    </lineage>
</organism>
<comment type="similarity">
    <text evidence="2">Belongs to the hyi family.</text>
</comment>
<dbReference type="PANTHER" id="PTHR43489:SF6">
    <property type="entry name" value="HYDROXYPYRUVATE ISOMERASE-RELATED"/>
    <property type="match status" value="1"/>
</dbReference>
<dbReference type="Gene3D" id="3.20.20.150">
    <property type="entry name" value="Divalent-metal-dependent TIM barrel enzymes"/>
    <property type="match status" value="1"/>
</dbReference>
<dbReference type="PIRSF" id="PIRSF006241">
    <property type="entry name" value="HyI"/>
    <property type="match status" value="1"/>
</dbReference>
<protein>
    <submittedName>
        <fullName evidence="5">Hydroxypyruvate isomerase</fullName>
        <ecNumber evidence="5">5.3.1.22</ecNumber>
    </submittedName>
</protein>
<dbReference type="PANTHER" id="PTHR43489">
    <property type="entry name" value="ISOMERASE"/>
    <property type="match status" value="1"/>
</dbReference>
<keyword evidence="1 2" id="KW-0413">Isomerase</keyword>
<comment type="caution">
    <text evidence="5">The sequence shown here is derived from an EMBL/GenBank/DDBJ whole genome shotgun (WGS) entry which is preliminary data.</text>
</comment>
<keyword evidence="6" id="KW-1185">Reference proteome</keyword>
<dbReference type="InterPro" id="IPR026040">
    <property type="entry name" value="HyI-like"/>
</dbReference>
<gene>
    <name evidence="5" type="ORF">FHR97_002086</name>
</gene>
<reference evidence="5 6" key="1">
    <citation type="submission" date="2020-08" db="EMBL/GenBank/DDBJ databases">
        <title>Genomic Encyclopedia of Type Strains, Phase III (KMG-III): the genomes of soil and plant-associated and newly described type strains.</title>
        <authorList>
            <person name="Whitman W."/>
        </authorList>
    </citation>
    <scope>NUCLEOTIDE SEQUENCE [LARGE SCALE GENOMIC DNA]</scope>
    <source>
        <strain evidence="5 6">CECT 7744</strain>
    </source>
</reference>
<evidence type="ECO:0000313" key="5">
    <source>
        <dbReference type="EMBL" id="MBB3231231.1"/>
    </source>
</evidence>
<feature type="domain" description="Xylose isomerase-like TIM barrel" evidence="4">
    <location>
        <begin position="21"/>
        <end position="258"/>
    </location>
</feature>
<sequence length="264" mass="29970">MLKLAANLTFMFTEVPFLERFARARAAGFRYVEFHNPYPFCERLEEIRDAATRAGVGIIHFNLPGGDWEAGERGIAVLPDRTAEFLRGLDTTIEIATRLGARQLNCPLGYPRPDMSQELQQRTLVDNLRHAAEATAQAGIRLLVEPLNPLTHPGYPLVKTAQAVALQDAVNHPNLLIQYDFYQMQRSEGELIETLRGHLDRIGFVQLADNPGRHEPGTGEINYRYLFGELERMAFDRFISLEYSPSTETEASLEWIRDYGIRHA</sequence>
<evidence type="ECO:0000313" key="6">
    <source>
        <dbReference type="Proteomes" id="UP000518892"/>
    </source>
</evidence>
<dbReference type="SUPFAM" id="SSF51658">
    <property type="entry name" value="Xylose isomerase-like"/>
    <property type="match status" value="1"/>
</dbReference>
<dbReference type="InterPro" id="IPR050417">
    <property type="entry name" value="Sugar_Epim/Isomerase"/>
</dbReference>
<dbReference type="InterPro" id="IPR036237">
    <property type="entry name" value="Xyl_isomerase-like_sf"/>
</dbReference>
<dbReference type="EMBL" id="JACHXR010000005">
    <property type="protein sequence ID" value="MBB3231231.1"/>
    <property type="molecule type" value="Genomic_DNA"/>
</dbReference>
<feature type="active site" description="Proton donor/acceptor" evidence="3">
    <location>
        <position position="242"/>
    </location>
</feature>
<dbReference type="AlphaFoldDB" id="A0A7W5ETU5"/>
<dbReference type="GO" id="GO:0046487">
    <property type="term" value="P:glyoxylate metabolic process"/>
    <property type="evidence" value="ECO:0007669"/>
    <property type="project" value="TreeGrafter"/>
</dbReference>
<dbReference type="Pfam" id="PF01261">
    <property type="entry name" value="AP_endonuc_2"/>
    <property type="match status" value="1"/>
</dbReference>